<dbReference type="Proteomes" id="UP001057402">
    <property type="component" value="Chromosome 4"/>
</dbReference>
<keyword evidence="2" id="KW-1185">Reference proteome</keyword>
<dbReference type="EMBL" id="CM042883">
    <property type="protein sequence ID" value="KAI4377968.1"/>
    <property type="molecule type" value="Genomic_DNA"/>
</dbReference>
<gene>
    <name evidence="1" type="ORF">MLD38_015518</name>
</gene>
<accession>A0ACB9RG88</accession>
<evidence type="ECO:0000313" key="1">
    <source>
        <dbReference type="EMBL" id="KAI4377968.1"/>
    </source>
</evidence>
<organism evidence="1 2">
    <name type="scientific">Melastoma candidum</name>
    <dbReference type="NCBI Taxonomy" id="119954"/>
    <lineage>
        <taxon>Eukaryota</taxon>
        <taxon>Viridiplantae</taxon>
        <taxon>Streptophyta</taxon>
        <taxon>Embryophyta</taxon>
        <taxon>Tracheophyta</taxon>
        <taxon>Spermatophyta</taxon>
        <taxon>Magnoliopsida</taxon>
        <taxon>eudicotyledons</taxon>
        <taxon>Gunneridae</taxon>
        <taxon>Pentapetalae</taxon>
        <taxon>rosids</taxon>
        <taxon>malvids</taxon>
        <taxon>Myrtales</taxon>
        <taxon>Melastomataceae</taxon>
        <taxon>Melastomatoideae</taxon>
        <taxon>Melastomateae</taxon>
        <taxon>Melastoma</taxon>
    </lineage>
</organism>
<name>A0ACB9RG88_9MYRT</name>
<reference evidence="2" key="1">
    <citation type="journal article" date="2023" name="Front. Plant Sci.">
        <title>Chromosomal-level genome assembly of Melastoma candidum provides insights into trichome evolution.</title>
        <authorList>
            <person name="Zhong Y."/>
            <person name="Wu W."/>
            <person name="Sun C."/>
            <person name="Zou P."/>
            <person name="Liu Y."/>
            <person name="Dai S."/>
            <person name="Zhou R."/>
        </authorList>
    </citation>
    <scope>NUCLEOTIDE SEQUENCE [LARGE SCALE GENOMIC DNA]</scope>
</reference>
<proteinExistence type="predicted"/>
<comment type="caution">
    <text evidence="1">The sequence shown here is derived from an EMBL/GenBank/DDBJ whole genome shotgun (WGS) entry which is preliminary data.</text>
</comment>
<sequence>MHPHPPHHHHHHHGMVVGSSPAPPPSYFSPHGGAMGGPAAAGPSSGGLLQPRFPFGSLSSSTSPADQHPHHPGLDAGFSEASAGGGGGGSVFSIDSGKKKRGRPRKYTPEGNIALGLGPTASGGEGGGGSGGRHFDGIGTPGSSDIPVKRHRGRPPGVGKRQLDALGAGGIGFTPHIIFVKAGEDIASKIMSFAQQGPRTVCILSANGAVSNVTLRQPSMSVGTVSYEGRFEIISISGSFIFSEDDGGRNRNDNLSVSLAGSDGRVLGGIVAGLLIAAGPVQVIVGSFIANGRKPKSSAVKSDPASLAAQGQGPHSQMLNFSTEAAAAAVSPSSQGGSGESSDENSNSPVNRHPPRLFNDPRQPGGHGIQMYHHLWAGQASQ</sequence>
<protein>
    <submittedName>
        <fullName evidence="1">Uncharacterized protein</fullName>
    </submittedName>
</protein>
<evidence type="ECO:0000313" key="2">
    <source>
        <dbReference type="Proteomes" id="UP001057402"/>
    </source>
</evidence>